<evidence type="ECO:0000313" key="2">
    <source>
        <dbReference type="Proteomes" id="UP000886667"/>
    </source>
</evidence>
<evidence type="ECO:0000313" key="1">
    <source>
        <dbReference type="EMBL" id="MCG7947745.1"/>
    </source>
</evidence>
<dbReference type="Proteomes" id="UP000886667">
    <property type="component" value="Unassembled WGS sequence"/>
</dbReference>
<dbReference type="Pfam" id="PF19459">
    <property type="entry name" value="DUF5996"/>
    <property type="match status" value="1"/>
</dbReference>
<name>A0A9E4KI29_9GAMM</name>
<sequence length="278" mass="31355">MSVTLPSLNLVDWLQTRDAIHQYARIMGKIRGFYMPKAKHWWHITLTVNTHGLTTTPFPVNGRNLEMQLDLISHQLSIYSDSGWHCAIPLKGNSAAGMRQQITQLLTTQGIELDEQPLSAFDDENILTYDADAADDFRRALCWIDVVFRTFKGGLRQETSPVQLFPHHLDIAMNWFSGRLVPGVDPDDEENADEQMNFGFVSGDASIDEAYFYVTAYPMPENWSDLALPEGAYWHSEGWVGAILPYARLLEANAPQVTLLEFLQQVQGHGAALMNSRS</sequence>
<protein>
    <submittedName>
        <fullName evidence="1">DUF5996 family protein</fullName>
    </submittedName>
</protein>
<accession>A0A9E4KI29</accession>
<organism evidence="1 2">
    <name type="scientific">Candidatus Thiodiazotropha taylori</name>
    <dbReference type="NCBI Taxonomy" id="2792791"/>
    <lineage>
        <taxon>Bacteria</taxon>
        <taxon>Pseudomonadati</taxon>
        <taxon>Pseudomonadota</taxon>
        <taxon>Gammaproteobacteria</taxon>
        <taxon>Chromatiales</taxon>
        <taxon>Sedimenticolaceae</taxon>
        <taxon>Candidatus Thiodiazotropha</taxon>
    </lineage>
</organism>
<proteinExistence type="predicted"/>
<comment type="caution">
    <text evidence="1">The sequence shown here is derived from an EMBL/GenBank/DDBJ whole genome shotgun (WGS) entry which is preliminary data.</text>
</comment>
<dbReference type="AlphaFoldDB" id="A0A9E4KI29"/>
<reference evidence="1" key="1">
    <citation type="journal article" date="2021" name="Proc. Natl. Acad. Sci. U.S.A.">
        <title>Global biogeography of chemosynthetic symbionts reveals both localized and globally distributed symbiont groups. .</title>
        <authorList>
            <person name="Osvatic J.T."/>
            <person name="Wilkins L.G.E."/>
            <person name="Leibrecht L."/>
            <person name="Leray M."/>
            <person name="Zauner S."/>
            <person name="Polzin J."/>
            <person name="Camacho Y."/>
            <person name="Gros O."/>
            <person name="van Gils J.A."/>
            <person name="Eisen J.A."/>
            <person name="Petersen J.M."/>
            <person name="Yuen B."/>
        </authorList>
    </citation>
    <scope>NUCLEOTIDE SEQUENCE</scope>
    <source>
        <strain evidence="1">MAGclacostrist064TRANS</strain>
    </source>
</reference>
<gene>
    <name evidence="1" type="ORF">JAZ07_15485</name>
</gene>
<dbReference type="InterPro" id="IPR046038">
    <property type="entry name" value="DUF5996"/>
</dbReference>
<dbReference type="EMBL" id="JAEPCM010000555">
    <property type="protein sequence ID" value="MCG7947745.1"/>
    <property type="molecule type" value="Genomic_DNA"/>
</dbReference>